<reference evidence="2" key="1">
    <citation type="submission" date="2006-10" db="EMBL/GenBank/DDBJ databases">
        <title>Complete sequence of Solibacter usitatus Ellin6076.</title>
        <authorList>
            <consortium name="US DOE Joint Genome Institute"/>
            <person name="Copeland A."/>
            <person name="Lucas S."/>
            <person name="Lapidus A."/>
            <person name="Barry K."/>
            <person name="Detter J.C."/>
            <person name="Glavina del Rio T."/>
            <person name="Hammon N."/>
            <person name="Israni S."/>
            <person name="Dalin E."/>
            <person name="Tice H."/>
            <person name="Pitluck S."/>
            <person name="Thompson L.S."/>
            <person name="Brettin T."/>
            <person name="Bruce D."/>
            <person name="Han C."/>
            <person name="Tapia R."/>
            <person name="Gilna P."/>
            <person name="Schmutz J."/>
            <person name="Larimer F."/>
            <person name="Land M."/>
            <person name="Hauser L."/>
            <person name="Kyrpides N."/>
            <person name="Mikhailova N."/>
            <person name="Janssen P.H."/>
            <person name="Kuske C.R."/>
            <person name="Richardson P."/>
        </authorList>
    </citation>
    <scope>NUCLEOTIDE SEQUENCE</scope>
    <source>
        <strain evidence="2">Ellin6076</strain>
    </source>
</reference>
<organism evidence="2">
    <name type="scientific">Solibacter usitatus (strain Ellin6076)</name>
    <dbReference type="NCBI Taxonomy" id="234267"/>
    <lineage>
        <taxon>Bacteria</taxon>
        <taxon>Pseudomonadati</taxon>
        <taxon>Acidobacteriota</taxon>
        <taxon>Terriglobia</taxon>
        <taxon>Bryobacterales</taxon>
        <taxon>Solibacteraceae</taxon>
        <taxon>Candidatus Solibacter</taxon>
    </lineage>
</organism>
<name>Q01Z41_SOLUE</name>
<gene>
    <name evidence="2" type="ordered locus">Acid_4110</name>
</gene>
<dbReference type="eggNOG" id="ENOG5033VZU">
    <property type="taxonomic scope" value="Bacteria"/>
</dbReference>
<protein>
    <submittedName>
        <fullName evidence="2">Uncharacterized protein</fullName>
    </submittedName>
</protein>
<dbReference type="HOGENOM" id="CLU_1474256_0_0_0"/>
<dbReference type="KEGG" id="sus:Acid_4110"/>
<dbReference type="AlphaFoldDB" id="Q01Z41"/>
<dbReference type="EMBL" id="CP000473">
    <property type="protein sequence ID" value="ABJ85074.1"/>
    <property type="molecule type" value="Genomic_DNA"/>
</dbReference>
<proteinExistence type="predicted"/>
<accession>Q01Z41</accession>
<feature type="region of interest" description="Disordered" evidence="1">
    <location>
        <begin position="20"/>
        <end position="43"/>
    </location>
</feature>
<evidence type="ECO:0000256" key="1">
    <source>
        <dbReference type="SAM" id="MobiDB-lite"/>
    </source>
</evidence>
<dbReference type="OrthoDB" id="129179at2"/>
<dbReference type="InParanoid" id="Q01Z41"/>
<evidence type="ECO:0000313" key="2">
    <source>
        <dbReference type="EMBL" id="ABJ85074.1"/>
    </source>
</evidence>
<dbReference type="STRING" id="234267.Acid_4110"/>
<feature type="compositionally biased region" description="Basic and acidic residues" evidence="1">
    <location>
        <begin position="21"/>
        <end position="43"/>
    </location>
</feature>
<sequence length="183" mass="20502">MEGIDIQAIVRQAVQEFVNTEQEKSVPAHKAELQEERKRREQLERRVNELVDENKRSRRVAEEAERSSVVRAELQRLGVGKIDLAFKAVQDGIVRTEDGRLVARGDAGETPLKEYLTAFVNENPEFLPARIAGGTGMTATLKAPAAGRETVDLERIRPGMSADEMQRVREEIVRVASQTLRGL</sequence>